<feature type="region of interest" description="Disordered" evidence="1">
    <location>
        <begin position="46"/>
        <end position="95"/>
    </location>
</feature>
<evidence type="ECO:0000256" key="1">
    <source>
        <dbReference type="SAM" id="MobiDB-lite"/>
    </source>
</evidence>
<dbReference type="AlphaFoldDB" id="A0A183D429"/>
<protein>
    <submittedName>
        <fullName evidence="4">Ovule protein</fullName>
    </submittedName>
</protein>
<organism evidence="4">
    <name type="scientific">Gongylonema pulchrum</name>
    <dbReference type="NCBI Taxonomy" id="637853"/>
    <lineage>
        <taxon>Eukaryota</taxon>
        <taxon>Metazoa</taxon>
        <taxon>Ecdysozoa</taxon>
        <taxon>Nematoda</taxon>
        <taxon>Chromadorea</taxon>
        <taxon>Rhabditida</taxon>
        <taxon>Spirurina</taxon>
        <taxon>Spiruromorpha</taxon>
        <taxon>Spiruroidea</taxon>
        <taxon>Gongylonematidae</taxon>
        <taxon>Gongylonema</taxon>
    </lineage>
</organism>
<feature type="compositionally biased region" description="Basic and acidic residues" evidence="1">
    <location>
        <begin position="59"/>
        <end position="87"/>
    </location>
</feature>
<accession>A0A183D429</accession>
<evidence type="ECO:0000313" key="4">
    <source>
        <dbReference type="WBParaSite" id="GPUH_0000347601-mRNA-1"/>
    </source>
</evidence>
<sequence length="95" mass="11188">MLRKPSCKRMRQKEREFCAKKVAPLAQEEDDCTETHHKRSYFIFRKKTSRHQRSGKSLSRYERRGSIEAAKQKGVEKECHSAVEYSEHSSNADLE</sequence>
<evidence type="ECO:0000313" key="3">
    <source>
        <dbReference type="Proteomes" id="UP000271098"/>
    </source>
</evidence>
<keyword evidence="3" id="KW-1185">Reference proteome</keyword>
<reference evidence="4" key="1">
    <citation type="submission" date="2016-06" db="UniProtKB">
        <authorList>
            <consortium name="WormBaseParasite"/>
        </authorList>
    </citation>
    <scope>IDENTIFICATION</scope>
</reference>
<reference evidence="2 3" key="2">
    <citation type="submission" date="2018-11" db="EMBL/GenBank/DDBJ databases">
        <authorList>
            <consortium name="Pathogen Informatics"/>
        </authorList>
    </citation>
    <scope>NUCLEOTIDE SEQUENCE [LARGE SCALE GENOMIC DNA]</scope>
</reference>
<dbReference type="EMBL" id="UYRT01005971">
    <property type="protein sequence ID" value="VDK39717.1"/>
    <property type="molecule type" value="Genomic_DNA"/>
</dbReference>
<dbReference type="WBParaSite" id="GPUH_0000347601-mRNA-1">
    <property type="protein sequence ID" value="GPUH_0000347601-mRNA-1"/>
    <property type="gene ID" value="GPUH_0000347601"/>
</dbReference>
<evidence type="ECO:0000313" key="2">
    <source>
        <dbReference type="EMBL" id="VDK39717.1"/>
    </source>
</evidence>
<name>A0A183D429_9BILA</name>
<dbReference type="Proteomes" id="UP000271098">
    <property type="component" value="Unassembled WGS sequence"/>
</dbReference>
<dbReference type="OrthoDB" id="5885889at2759"/>
<gene>
    <name evidence="2" type="ORF">GPUH_LOCUS3470</name>
</gene>
<proteinExistence type="predicted"/>